<keyword evidence="4 5" id="KW-0642">Proline metabolism</keyword>
<evidence type="ECO:0000256" key="4">
    <source>
        <dbReference type="ARBA" id="ARBA00023062"/>
    </source>
</evidence>
<comment type="function">
    <text evidence="5">Converts proline to delta-1-pyrroline-5-carboxylate.</text>
</comment>
<feature type="non-terminal residue" evidence="7">
    <location>
        <position position="333"/>
    </location>
</feature>
<dbReference type="GO" id="GO:0005739">
    <property type="term" value="C:mitochondrion"/>
    <property type="evidence" value="ECO:0007669"/>
    <property type="project" value="TreeGrafter"/>
</dbReference>
<comment type="similarity">
    <text evidence="1 5">Belongs to the proline oxidase family.</text>
</comment>
<evidence type="ECO:0000313" key="7">
    <source>
        <dbReference type="EMBL" id="RKO82891.1"/>
    </source>
</evidence>
<reference evidence="8" key="1">
    <citation type="journal article" date="2018" name="Nat. Microbiol.">
        <title>Leveraging single-cell genomics to expand the fungal tree of life.</title>
        <authorList>
            <person name="Ahrendt S.R."/>
            <person name="Quandt C.A."/>
            <person name="Ciobanu D."/>
            <person name="Clum A."/>
            <person name="Salamov A."/>
            <person name="Andreopoulos B."/>
            <person name="Cheng J.F."/>
            <person name="Woyke T."/>
            <person name="Pelin A."/>
            <person name="Henrissat B."/>
            <person name="Reynolds N.K."/>
            <person name="Benny G.L."/>
            <person name="Smith M.E."/>
            <person name="James T.Y."/>
            <person name="Grigoriev I.V."/>
        </authorList>
    </citation>
    <scope>NUCLEOTIDE SEQUENCE [LARGE SCALE GENOMIC DNA]</scope>
</reference>
<accession>A0A4P9VTM7</accession>
<feature type="domain" description="Proline dehydrogenase" evidence="6">
    <location>
        <begin position="63"/>
        <end position="333"/>
    </location>
</feature>
<evidence type="ECO:0000256" key="2">
    <source>
        <dbReference type="ARBA" id="ARBA00012695"/>
    </source>
</evidence>
<comment type="catalytic activity">
    <reaction evidence="5">
        <text>L-proline + a quinone = (S)-1-pyrroline-5-carboxylate + a quinol + H(+)</text>
        <dbReference type="Rhea" id="RHEA:23784"/>
        <dbReference type="ChEBI" id="CHEBI:15378"/>
        <dbReference type="ChEBI" id="CHEBI:17388"/>
        <dbReference type="ChEBI" id="CHEBI:24646"/>
        <dbReference type="ChEBI" id="CHEBI:60039"/>
        <dbReference type="ChEBI" id="CHEBI:132124"/>
        <dbReference type="EC" id="1.5.5.2"/>
    </reaction>
</comment>
<comment type="cofactor">
    <cofactor evidence="5">
        <name>FAD</name>
        <dbReference type="ChEBI" id="CHEBI:57692"/>
    </cofactor>
</comment>
<dbReference type="OrthoDB" id="5464at2759"/>
<evidence type="ECO:0000313" key="8">
    <source>
        <dbReference type="Proteomes" id="UP000269721"/>
    </source>
</evidence>
<dbReference type="InterPro" id="IPR015659">
    <property type="entry name" value="Proline_oxidase"/>
</dbReference>
<dbReference type="GO" id="GO:0010133">
    <property type="term" value="P:L-proline catabolic process to L-glutamate"/>
    <property type="evidence" value="ECO:0007669"/>
    <property type="project" value="TreeGrafter"/>
</dbReference>
<proteinExistence type="inferred from homology"/>
<feature type="non-terminal residue" evidence="7">
    <location>
        <position position="1"/>
    </location>
</feature>
<dbReference type="GO" id="GO:0004657">
    <property type="term" value="F:proline dehydrogenase activity"/>
    <property type="evidence" value="ECO:0007669"/>
    <property type="project" value="UniProtKB-EC"/>
</dbReference>
<keyword evidence="5" id="KW-0274">FAD</keyword>
<organism evidence="7 8">
    <name type="scientific">Blyttiomyces helicus</name>
    <dbReference type="NCBI Taxonomy" id="388810"/>
    <lineage>
        <taxon>Eukaryota</taxon>
        <taxon>Fungi</taxon>
        <taxon>Fungi incertae sedis</taxon>
        <taxon>Chytridiomycota</taxon>
        <taxon>Chytridiomycota incertae sedis</taxon>
        <taxon>Chytridiomycetes</taxon>
        <taxon>Chytridiomycetes incertae sedis</taxon>
        <taxon>Blyttiomyces</taxon>
    </lineage>
</organism>
<dbReference type="PANTHER" id="PTHR13914">
    <property type="entry name" value="PROLINE OXIDASE"/>
    <property type="match status" value="1"/>
</dbReference>
<dbReference type="InterPro" id="IPR002872">
    <property type="entry name" value="Proline_DH_dom"/>
</dbReference>
<dbReference type="GO" id="GO:0071949">
    <property type="term" value="F:FAD binding"/>
    <property type="evidence" value="ECO:0007669"/>
    <property type="project" value="TreeGrafter"/>
</dbReference>
<dbReference type="EMBL" id="ML001948">
    <property type="protein sequence ID" value="RKO82891.1"/>
    <property type="molecule type" value="Genomic_DNA"/>
</dbReference>
<dbReference type="AlphaFoldDB" id="A0A4P9VTM7"/>
<keyword evidence="3 5" id="KW-0560">Oxidoreductase</keyword>
<evidence type="ECO:0000256" key="3">
    <source>
        <dbReference type="ARBA" id="ARBA00023002"/>
    </source>
</evidence>
<evidence type="ECO:0000259" key="6">
    <source>
        <dbReference type="Pfam" id="PF01619"/>
    </source>
</evidence>
<dbReference type="Proteomes" id="UP000269721">
    <property type="component" value="Unassembled WGS sequence"/>
</dbReference>
<dbReference type="InterPro" id="IPR029041">
    <property type="entry name" value="FAD-linked_oxidoreductase-like"/>
</dbReference>
<dbReference type="PANTHER" id="PTHR13914:SF0">
    <property type="entry name" value="PROLINE DEHYDROGENASE 1, MITOCHONDRIAL"/>
    <property type="match status" value="1"/>
</dbReference>
<evidence type="ECO:0000256" key="1">
    <source>
        <dbReference type="ARBA" id="ARBA00005869"/>
    </source>
</evidence>
<name>A0A4P9VTM7_9FUNG</name>
<keyword evidence="8" id="KW-1185">Reference proteome</keyword>
<dbReference type="Gene3D" id="3.20.20.220">
    <property type="match status" value="1"/>
</dbReference>
<dbReference type="EC" id="1.5.5.2" evidence="2 5"/>
<gene>
    <name evidence="7" type="ORF">BDK51DRAFT_13219</name>
</gene>
<dbReference type="Pfam" id="PF01619">
    <property type="entry name" value="Pro_dh"/>
    <property type="match status" value="1"/>
</dbReference>
<evidence type="ECO:0000256" key="5">
    <source>
        <dbReference type="RuleBase" id="RU364054"/>
    </source>
</evidence>
<sequence length="333" mass="36261">RSTPDLLNSLLVFQMCAIPFLVDMTPTLIDAAGKVGMKRPLYAIVKATFFKHFCGGEDLKEVLPTMETFKKARVGSILDLALEADLDAGSLTGAAAHEHARKVAGQFRDSIDIAAENPGSFIAVKITALIPPAILQRWSNSIVLLQDAIYSPPAVRLLLRAPIEPVAEDNALITEDDISTTALVTPEIDSVAAHARARKVRIMVDAEQTYFQPAIDDVAAALAIRFNPPFAPKGTRTPPPTIYNTYQMYLKDSTERLALDTDRAARSGNRFGVKIVRGAYMESERERAEELGIPSPIHDTREDTHAAYNAAIEFLAGRLAAGERPLAFVVASH</sequence>
<protein>
    <recommendedName>
        <fullName evidence="2 5">Proline dehydrogenase</fullName>
        <ecNumber evidence="2 5">1.5.5.2</ecNumber>
    </recommendedName>
</protein>
<dbReference type="SUPFAM" id="SSF51730">
    <property type="entry name" value="FAD-linked oxidoreductase"/>
    <property type="match status" value="1"/>
</dbReference>
<keyword evidence="5" id="KW-0285">Flavoprotein</keyword>